<dbReference type="HOGENOM" id="CLU_3005745_0_0_9"/>
<evidence type="ECO:0000313" key="2">
    <source>
        <dbReference type="EMBL" id="ADZ83133.1"/>
    </source>
</evidence>
<dbReference type="KEGG" id="cle:Clole_1407"/>
<evidence type="ECO:0000313" key="3">
    <source>
        <dbReference type="Proteomes" id="UP000008467"/>
    </source>
</evidence>
<sequence length="56" mass="6560">MKKLLRAKDIVEMYGFKQTTAYKILNTKGVPIMRIGGIIVVKQEDFEEWLEKQKVC</sequence>
<gene>
    <name evidence="2" type="ordered locus">Clole_1407</name>
</gene>
<dbReference type="InterPro" id="IPR041657">
    <property type="entry name" value="HTH_17"/>
</dbReference>
<name>F2JIA5_CELLD</name>
<dbReference type="AlphaFoldDB" id="F2JIA5"/>
<reference evidence="2 3" key="1">
    <citation type="journal article" date="2011" name="J. Bacteriol.">
        <title>Complete genome sequence of the cellulose-degrading bacterium Cellulosilyticum lentocellum.</title>
        <authorList>
            <consortium name="US DOE Joint Genome Institute"/>
            <person name="Miller D.A."/>
            <person name="Suen G."/>
            <person name="Bruce D."/>
            <person name="Copeland A."/>
            <person name="Cheng J.F."/>
            <person name="Detter C."/>
            <person name="Goodwin L.A."/>
            <person name="Han C.S."/>
            <person name="Hauser L.J."/>
            <person name="Land M.L."/>
            <person name="Lapidus A."/>
            <person name="Lucas S."/>
            <person name="Meincke L."/>
            <person name="Pitluck S."/>
            <person name="Tapia R."/>
            <person name="Teshima H."/>
            <person name="Woyke T."/>
            <person name="Fox B.G."/>
            <person name="Angert E.R."/>
            <person name="Currie C.R."/>
        </authorList>
    </citation>
    <scope>NUCLEOTIDE SEQUENCE [LARGE SCALE GENOMIC DNA]</scope>
    <source>
        <strain evidence="3">ATCC 49066 / DSM 5427 / NCIMB 11756 / RHM5</strain>
    </source>
</reference>
<evidence type="ECO:0000259" key="1">
    <source>
        <dbReference type="Pfam" id="PF12728"/>
    </source>
</evidence>
<feature type="domain" description="Helix-turn-helix" evidence="1">
    <location>
        <begin position="4"/>
        <end position="53"/>
    </location>
</feature>
<dbReference type="Proteomes" id="UP000008467">
    <property type="component" value="Chromosome"/>
</dbReference>
<accession>F2JIA5</accession>
<protein>
    <submittedName>
        <fullName evidence="2">Prophage CP4-57 regulatory</fullName>
    </submittedName>
</protein>
<organism evidence="2 3">
    <name type="scientific">Cellulosilyticum lentocellum (strain ATCC 49066 / DSM 5427 / NCIMB 11756 / RHM5)</name>
    <name type="common">Clostridium lentocellum</name>
    <dbReference type="NCBI Taxonomy" id="642492"/>
    <lineage>
        <taxon>Bacteria</taxon>
        <taxon>Bacillati</taxon>
        <taxon>Bacillota</taxon>
        <taxon>Clostridia</taxon>
        <taxon>Lachnospirales</taxon>
        <taxon>Cellulosilyticaceae</taxon>
        <taxon>Cellulosilyticum</taxon>
    </lineage>
</organism>
<dbReference type="STRING" id="642492.Clole_1407"/>
<dbReference type="RefSeq" id="WP_013656432.1">
    <property type="nucleotide sequence ID" value="NC_015275.1"/>
</dbReference>
<dbReference type="Pfam" id="PF12728">
    <property type="entry name" value="HTH_17"/>
    <property type="match status" value="1"/>
</dbReference>
<keyword evidence="3" id="KW-1185">Reference proteome</keyword>
<dbReference type="EMBL" id="CP002582">
    <property type="protein sequence ID" value="ADZ83133.1"/>
    <property type="molecule type" value="Genomic_DNA"/>
</dbReference>
<proteinExistence type="predicted"/>